<proteinExistence type="predicted"/>
<feature type="compositionally biased region" description="Low complexity" evidence="2">
    <location>
        <begin position="703"/>
        <end position="722"/>
    </location>
</feature>
<dbReference type="EMBL" id="SNRW01014603">
    <property type="protein sequence ID" value="KAA6371300.1"/>
    <property type="molecule type" value="Genomic_DNA"/>
</dbReference>
<feature type="compositionally biased region" description="Acidic residues" evidence="2">
    <location>
        <begin position="869"/>
        <end position="880"/>
    </location>
</feature>
<feature type="region of interest" description="Disordered" evidence="2">
    <location>
        <begin position="869"/>
        <end position="903"/>
    </location>
</feature>
<feature type="compositionally biased region" description="Polar residues" evidence="2">
    <location>
        <begin position="107"/>
        <end position="125"/>
    </location>
</feature>
<evidence type="ECO:0000313" key="4">
    <source>
        <dbReference type="Proteomes" id="UP000324800"/>
    </source>
</evidence>
<comment type="caution">
    <text evidence="3">The sequence shown here is derived from an EMBL/GenBank/DDBJ whole genome shotgun (WGS) entry which is preliminary data.</text>
</comment>
<feature type="region of interest" description="Disordered" evidence="2">
    <location>
        <begin position="343"/>
        <end position="369"/>
    </location>
</feature>
<evidence type="ECO:0000313" key="3">
    <source>
        <dbReference type="EMBL" id="KAA6371300.1"/>
    </source>
</evidence>
<feature type="non-terminal residue" evidence="3">
    <location>
        <position position="1"/>
    </location>
</feature>
<protein>
    <submittedName>
        <fullName evidence="3">Uncharacterized protein</fullName>
    </submittedName>
</protein>
<sequence>KHIEIHRAEAEVEEAGIQTRKERIFNATIGIPSQSISVDMPPFTYVVLYRCPDLQTRTDQENEEVDNSQERLSRIVVSFSFCPTPLQLIVKVLQSDKTNRIKERRNQSVQRKSINEQFDMINTPSPERGLNSSKKRIGSPQKKIQKKQERYNLKTSEFVSLDTRSSSQLFGQSQITPKLTIQDLSNDTNRSEKDQDQKVEKQKQIIDSEKKQINSPQIGQRQNIINYLRNLCLIAPGGIILNQFGPNNKPSKVIKHATQKALSECIVENGVVLELREIPQSERLRINFEVFAPMSGDQQNNLISSHLTQINVPQFSPLVSNEPTFVGERSRALDKSGLERIYSKSKSPSNQSFDSPQTQKYQQHIKKRSQTPQKLNLVVVDQYNQNKIISPSHLLSISPPKKIHSQQFKGTNQSNQYLNTLQPFQFTIQTLPLSQVDRIQLLDFIYRLIINANPNACIILSQRQDDQFGSDVQVQLRIKEGQEKEKDDKIKKDDPKQEITDQYKESKFISSQFDVMRVETDSGWRELKKKLEKGEEDQKDEKQIQLDGLQKGKLKWVILSCNGLVNQYRFIHVYLADFRIQFILDSYSIGIQYLIKKWKSEESKLLQSGQDDIEEKEVGKKNKEQDKQKKNYYEYKKQTFQRDLDEFCSKLTIRDVKKLIKDKTGILLKQQRLSARVICNVNKESEKEQKSLQYSQTNTRTQSRSFKSVSPSSSQSPSRRYPASVLSYSFNTQNNEKMQQQFEKYQQQLIQDQENEQYKQWIELQDDLSLDKIFAKESFPSFTMKIEKKQNKEKESEEKETKVDKAISDIYVEAKIVFDKQEQEKDHKIIISKLTPLTKIPSLIRQHVDLNENETKLIDNGIIELELADEVEQEEDEEDKQEIKKKKTQTQRYDYDEEQEDGKEKALQLNINGEQSFDPDVLLWKAVGSHKQ</sequence>
<dbReference type="Proteomes" id="UP000324800">
    <property type="component" value="Unassembled WGS sequence"/>
</dbReference>
<feature type="compositionally biased region" description="Polar residues" evidence="2">
    <location>
        <begin position="344"/>
        <end position="362"/>
    </location>
</feature>
<keyword evidence="1" id="KW-0175">Coiled coil</keyword>
<dbReference type="AlphaFoldDB" id="A0A5J4UMS3"/>
<reference evidence="3 4" key="1">
    <citation type="submission" date="2019-03" db="EMBL/GenBank/DDBJ databases">
        <title>Single cell metagenomics reveals metabolic interactions within the superorganism composed of flagellate Streblomastix strix and complex community of Bacteroidetes bacteria on its surface.</title>
        <authorList>
            <person name="Treitli S.C."/>
            <person name="Kolisko M."/>
            <person name="Husnik F."/>
            <person name="Keeling P."/>
            <person name="Hampl V."/>
        </authorList>
    </citation>
    <scope>NUCLEOTIDE SEQUENCE [LARGE SCALE GENOMIC DNA]</scope>
    <source>
        <strain evidence="3">ST1C</strain>
    </source>
</reference>
<feature type="compositionally biased region" description="Basic and acidic residues" evidence="2">
    <location>
        <begin position="189"/>
        <end position="205"/>
    </location>
</feature>
<organism evidence="3 4">
    <name type="scientific">Streblomastix strix</name>
    <dbReference type="NCBI Taxonomy" id="222440"/>
    <lineage>
        <taxon>Eukaryota</taxon>
        <taxon>Metamonada</taxon>
        <taxon>Preaxostyla</taxon>
        <taxon>Oxymonadida</taxon>
        <taxon>Streblomastigidae</taxon>
        <taxon>Streblomastix</taxon>
    </lineage>
</organism>
<accession>A0A5J4UMS3</accession>
<feature type="coiled-coil region" evidence="1">
    <location>
        <begin position="728"/>
        <end position="755"/>
    </location>
</feature>
<evidence type="ECO:0000256" key="2">
    <source>
        <dbReference type="SAM" id="MobiDB-lite"/>
    </source>
</evidence>
<name>A0A5J4UMS3_9EUKA</name>
<feature type="region of interest" description="Disordered" evidence="2">
    <location>
        <begin position="184"/>
        <end position="205"/>
    </location>
</feature>
<gene>
    <name evidence="3" type="ORF">EZS28_033173</name>
</gene>
<feature type="non-terminal residue" evidence="3">
    <location>
        <position position="932"/>
    </location>
</feature>
<feature type="region of interest" description="Disordered" evidence="2">
    <location>
        <begin position="101"/>
        <end position="149"/>
    </location>
</feature>
<evidence type="ECO:0000256" key="1">
    <source>
        <dbReference type="SAM" id="Coils"/>
    </source>
</evidence>
<feature type="compositionally biased region" description="Polar residues" evidence="2">
    <location>
        <begin position="691"/>
        <end position="702"/>
    </location>
</feature>
<feature type="region of interest" description="Disordered" evidence="2">
    <location>
        <begin position="689"/>
        <end position="722"/>
    </location>
</feature>